<dbReference type="PROSITE" id="PS51900">
    <property type="entry name" value="CB"/>
    <property type="match status" value="1"/>
</dbReference>
<proteinExistence type="predicted"/>
<gene>
    <name evidence="8" type="ORF">ACFQ2N_12880</name>
</gene>
<evidence type="ECO:0000313" key="8">
    <source>
        <dbReference type="EMBL" id="MFD1043241.1"/>
    </source>
</evidence>
<evidence type="ECO:0000256" key="4">
    <source>
        <dbReference type="PROSITE-ProRule" id="PRU01248"/>
    </source>
</evidence>
<dbReference type="InterPro" id="IPR011010">
    <property type="entry name" value="DNA_brk_join_enz"/>
</dbReference>
<name>A0ABW3M013_9GAMM</name>
<dbReference type="SUPFAM" id="SSF56349">
    <property type="entry name" value="DNA breaking-rejoining enzymes"/>
    <property type="match status" value="1"/>
</dbReference>
<dbReference type="PROSITE" id="PS51898">
    <property type="entry name" value="TYR_RECOMBINASE"/>
    <property type="match status" value="1"/>
</dbReference>
<keyword evidence="2 4" id="KW-0238">DNA-binding</keyword>
<organism evidence="8 9">
    <name type="scientific">Pseudoxanthomonas kaohsiungensis</name>
    <dbReference type="NCBI Taxonomy" id="283923"/>
    <lineage>
        <taxon>Bacteria</taxon>
        <taxon>Pseudomonadati</taxon>
        <taxon>Pseudomonadota</taxon>
        <taxon>Gammaproteobacteria</taxon>
        <taxon>Lysobacterales</taxon>
        <taxon>Lysobacteraceae</taxon>
        <taxon>Pseudoxanthomonas</taxon>
    </lineage>
</organism>
<dbReference type="Gene3D" id="1.10.150.130">
    <property type="match status" value="1"/>
</dbReference>
<evidence type="ECO:0000256" key="1">
    <source>
        <dbReference type="ARBA" id="ARBA00022908"/>
    </source>
</evidence>
<accession>A0ABW3M013</accession>
<dbReference type="InterPro" id="IPR052925">
    <property type="entry name" value="Phage_Integrase-like_Recomb"/>
</dbReference>
<keyword evidence="9" id="KW-1185">Reference proteome</keyword>
<dbReference type="RefSeq" id="WP_162377038.1">
    <property type="nucleotide sequence ID" value="NZ_JBHTKN010000008.1"/>
</dbReference>
<evidence type="ECO:0000259" key="7">
    <source>
        <dbReference type="PROSITE" id="PS51900"/>
    </source>
</evidence>
<protein>
    <submittedName>
        <fullName evidence="8">Tyrosine-type recombinase/integrase</fullName>
    </submittedName>
</protein>
<evidence type="ECO:0000256" key="5">
    <source>
        <dbReference type="SAM" id="MobiDB-lite"/>
    </source>
</evidence>
<dbReference type="EMBL" id="JBHTKN010000008">
    <property type="protein sequence ID" value="MFD1043241.1"/>
    <property type="molecule type" value="Genomic_DNA"/>
</dbReference>
<evidence type="ECO:0000259" key="6">
    <source>
        <dbReference type="PROSITE" id="PS51898"/>
    </source>
</evidence>
<feature type="domain" description="Core-binding (CB)" evidence="7">
    <location>
        <begin position="35"/>
        <end position="121"/>
    </location>
</feature>
<dbReference type="Gene3D" id="1.10.443.10">
    <property type="entry name" value="Intergrase catalytic core"/>
    <property type="match status" value="1"/>
</dbReference>
<dbReference type="Proteomes" id="UP001597033">
    <property type="component" value="Unassembled WGS sequence"/>
</dbReference>
<dbReference type="SUPFAM" id="SSF47823">
    <property type="entry name" value="lambda integrase-like, N-terminal domain"/>
    <property type="match status" value="1"/>
</dbReference>
<dbReference type="PANTHER" id="PTHR34605">
    <property type="entry name" value="PHAGE_INTEGRASE DOMAIN-CONTAINING PROTEIN"/>
    <property type="match status" value="1"/>
</dbReference>
<evidence type="ECO:0000256" key="2">
    <source>
        <dbReference type="ARBA" id="ARBA00023125"/>
    </source>
</evidence>
<dbReference type="PANTHER" id="PTHR34605:SF4">
    <property type="entry name" value="DNA ADENINE METHYLTRANSFERASE"/>
    <property type="match status" value="1"/>
</dbReference>
<dbReference type="InterPro" id="IPR013762">
    <property type="entry name" value="Integrase-like_cat_sf"/>
</dbReference>
<keyword evidence="3" id="KW-0233">DNA recombination</keyword>
<keyword evidence="1" id="KW-0229">DNA integration</keyword>
<feature type="compositionally biased region" description="Polar residues" evidence="5">
    <location>
        <begin position="366"/>
        <end position="380"/>
    </location>
</feature>
<dbReference type="InterPro" id="IPR010998">
    <property type="entry name" value="Integrase_recombinase_N"/>
</dbReference>
<feature type="domain" description="Tyr recombinase" evidence="6">
    <location>
        <begin position="151"/>
        <end position="359"/>
    </location>
</feature>
<evidence type="ECO:0000313" key="9">
    <source>
        <dbReference type="Proteomes" id="UP001597033"/>
    </source>
</evidence>
<reference evidence="9" key="1">
    <citation type="journal article" date="2019" name="Int. J. Syst. Evol. Microbiol.">
        <title>The Global Catalogue of Microorganisms (GCM) 10K type strain sequencing project: providing services to taxonomists for standard genome sequencing and annotation.</title>
        <authorList>
            <consortium name="The Broad Institute Genomics Platform"/>
            <consortium name="The Broad Institute Genome Sequencing Center for Infectious Disease"/>
            <person name="Wu L."/>
            <person name="Ma J."/>
        </authorList>
    </citation>
    <scope>NUCLEOTIDE SEQUENCE [LARGE SCALE GENOMIC DNA]</scope>
    <source>
        <strain evidence="9">CCUG 55854</strain>
    </source>
</reference>
<sequence>MIAEGNDRALVVESLRDLLPEGVVSSASPSKPFEVTADELASRLLEWEKDFEEGSPPATIKAVRADWHRFVDWCARHKVAPIPVETTALLRYLREAVKDGRRLSTLRRYLYSIRLIHRAAGAPDPTHDGIWRQKWKVILKRLSTLERTAPTQATPLQMPAVAAILAKLGDSPHELRDGAMLALASDTLCRESELVRVVLEDIEPDPSTGAWTLRVGKSKTDGLRRGSYRYVSPDTKARIDRWCAAHGINSGPLFVPIGGPGKAPLQLQEGQRPSSDEELQHAVLRPREVARMFRRRAIAAGLPEGSSISGHSTRVGTALDLDEDGASIQDTMAAGGWKSQHMVLHYTRRTRAGRNAVANLRRKSTTDSGDPQSPGDNADA</sequence>
<evidence type="ECO:0000256" key="3">
    <source>
        <dbReference type="ARBA" id="ARBA00023172"/>
    </source>
</evidence>
<dbReference type="InterPro" id="IPR002104">
    <property type="entry name" value="Integrase_catalytic"/>
</dbReference>
<dbReference type="InterPro" id="IPR044068">
    <property type="entry name" value="CB"/>
</dbReference>
<comment type="caution">
    <text evidence="8">The sequence shown here is derived from an EMBL/GenBank/DDBJ whole genome shotgun (WGS) entry which is preliminary data.</text>
</comment>
<feature type="region of interest" description="Disordered" evidence="5">
    <location>
        <begin position="352"/>
        <end position="380"/>
    </location>
</feature>